<keyword evidence="6 7" id="KW-0472">Membrane</keyword>
<feature type="transmembrane region" description="Helical" evidence="7">
    <location>
        <begin position="56"/>
        <end position="75"/>
    </location>
</feature>
<evidence type="ECO:0000313" key="10">
    <source>
        <dbReference type="Proteomes" id="UP000658131"/>
    </source>
</evidence>
<evidence type="ECO:0000256" key="7">
    <source>
        <dbReference type="SAM" id="Phobius"/>
    </source>
</evidence>
<keyword evidence="3 7" id="KW-0812">Transmembrane</keyword>
<keyword evidence="10" id="KW-1185">Reference proteome</keyword>
<feature type="transmembrane region" description="Helical" evidence="7">
    <location>
        <begin position="127"/>
        <end position="147"/>
    </location>
</feature>
<dbReference type="PANTHER" id="PTHR14969:SF62">
    <property type="entry name" value="DECAPRENYLPHOSPHORYL-5-PHOSPHORIBOSE PHOSPHATASE RV3807C-RELATED"/>
    <property type="match status" value="1"/>
</dbReference>
<evidence type="ECO:0000256" key="4">
    <source>
        <dbReference type="ARBA" id="ARBA00022801"/>
    </source>
</evidence>
<dbReference type="EMBL" id="JACRTB010000006">
    <property type="protein sequence ID" value="MBC8575736.1"/>
    <property type="molecule type" value="Genomic_DNA"/>
</dbReference>
<evidence type="ECO:0000256" key="1">
    <source>
        <dbReference type="ARBA" id="ARBA00004651"/>
    </source>
</evidence>
<feature type="domain" description="Phosphatidic acid phosphatase type 2/haloperoxidase" evidence="8">
    <location>
        <begin position="56"/>
        <end position="168"/>
    </location>
</feature>
<feature type="transmembrane region" description="Helical" evidence="7">
    <location>
        <begin position="29"/>
        <end position="49"/>
    </location>
</feature>
<proteinExistence type="predicted"/>
<evidence type="ECO:0000256" key="3">
    <source>
        <dbReference type="ARBA" id="ARBA00022692"/>
    </source>
</evidence>
<dbReference type="InterPro" id="IPR036938">
    <property type="entry name" value="PAP2/HPO_sf"/>
</dbReference>
<name>A0ABR7NH61_9FIRM</name>
<gene>
    <name evidence="9" type="ORF">H8717_04815</name>
</gene>
<dbReference type="RefSeq" id="WP_262399338.1">
    <property type="nucleotide sequence ID" value="NZ_JACRTB010000006.1"/>
</dbReference>
<dbReference type="SUPFAM" id="SSF48317">
    <property type="entry name" value="Acid phosphatase/Vanadium-dependent haloperoxidase"/>
    <property type="match status" value="1"/>
</dbReference>
<dbReference type="PANTHER" id="PTHR14969">
    <property type="entry name" value="SPHINGOSINE-1-PHOSPHATE PHOSPHOHYDROLASE"/>
    <property type="match status" value="1"/>
</dbReference>
<reference evidence="9 10" key="1">
    <citation type="submission" date="2020-08" db="EMBL/GenBank/DDBJ databases">
        <title>Genome public.</title>
        <authorList>
            <person name="Liu C."/>
            <person name="Sun Q."/>
        </authorList>
    </citation>
    <scope>NUCLEOTIDE SEQUENCE [LARGE SCALE GENOMIC DNA]</scope>
    <source>
        <strain evidence="9 10">BX1</strain>
    </source>
</reference>
<keyword evidence="5 7" id="KW-1133">Transmembrane helix</keyword>
<dbReference type="Pfam" id="PF01569">
    <property type="entry name" value="PAP2"/>
    <property type="match status" value="1"/>
</dbReference>
<keyword evidence="4" id="KW-0378">Hydrolase</keyword>
<comment type="subcellular location">
    <subcellularLocation>
        <location evidence="1">Cell membrane</location>
        <topology evidence="1">Multi-pass membrane protein</topology>
    </subcellularLocation>
</comment>
<dbReference type="Gene3D" id="1.20.144.10">
    <property type="entry name" value="Phosphatidic acid phosphatase type 2/haloperoxidase"/>
    <property type="match status" value="2"/>
</dbReference>
<keyword evidence="2" id="KW-1003">Cell membrane</keyword>
<evidence type="ECO:0000256" key="2">
    <source>
        <dbReference type="ARBA" id="ARBA00022475"/>
    </source>
</evidence>
<feature type="transmembrane region" description="Helical" evidence="7">
    <location>
        <begin position="153"/>
        <end position="171"/>
    </location>
</feature>
<dbReference type="SMART" id="SM00014">
    <property type="entry name" value="acidPPc"/>
    <property type="match status" value="1"/>
</dbReference>
<organism evidence="9 10">
    <name type="scientific">Yanshouia hominis</name>
    <dbReference type="NCBI Taxonomy" id="2763673"/>
    <lineage>
        <taxon>Bacteria</taxon>
        <taxon>Bacillati</taxon>
        <taxon>Bacillota</taxon>
        <taxon>Clostridia</taxon>
        <taxon>Eubacteriales</taxon>
        <taxon>Oscillospiraceae</taxon>
        <taxon>Yanshouia</taxon>
    </lineage>
</organism>
<dbReference type="InterPro" id="IPR000326">
    <property type="entry name" value="PAP2/HPO"/>
</dbReference>
<evidence type="ECO:0000256" key="6">
    <source>
        <dbReference type="ARBA" id="ARBA00023136"/>
    </source>
</evidence>
<evidence type="ECO:0000259" key="8">
    <source>
        <dbReference type="SMART" id="SM00014"/>
    </source>
</evidence>
<dbReference type="Proteomes" id="UP000658131">
    <property type="component" value="Unassembled WGS sequence"/>
</dbReference>
<accession>A0ABR7NH61</accession>
<protein>
    <submittedName>
        <fullName evidence="9">Phosphatase PAP2 family protein</fullName>
    </submittedName>
</protein>
<feature type="transmembrane region" description="Helical" evidence="7">
    <location>
        <begin position="102"/>
        <end position="122"/>
    </location>
</feature>
<evidence type="ECO:0000256" key="5">
    <source>
        <dbReference type="ARBA" id="ARBA00022989"/>
    </source>
</evidence>
<evidence type="ECO:0000313" key="9">
    <source>
        <dbReference type="EMBL" id="MBC8575736.1"/>
    </source>
</evidence>
<sequence length="184" mass="19720">MSLAAFDSALLFRIHGLFSSPLLDRIMVFITRLGDLGLIWLLLAAVLLLRPATRRTGAAVLLAMALGLLFGNGLLKNLIARPRPYAADPSILLLIPPSREAFSFPSGHTLHAFAAACSVGLAGHRRLFCFALPLAALIGFSRIYLMMHYPLDVFAGALLGFCAAAAARRLLPVLEAVLSRRGGD</sequence>
<comment type="caution">
    <text evidence="9">The sequence shown here is derived from an EMBL/GenBank/DDBJ whole genome shotgun (WGS) entry which is preliminary data.</text>
</comment>